<dbReference type="Proteomes" id="UP001281656">
    <property type="component" value="Unassembled WGS sequence"/>
</dbReference>
<accession>A0ABU4JRZ5</accession>
<evidence type="ECO:0000313" key="2">
    <source>
        <dbReference type="Proteomes" id="UP001281656"/>
    </source>
</evidence>
<protein>
    <submittedName>
        <fullName evidence="1">Uncharacterized protein</fullName>
    </submittedName>
</protein>
<keyword evidence="2" id="KW-1185">Reference proteome</keyword>
<dbReference type="RefSeq" id="WP_261672815.1">
    <property type="nucleotide sequence ID" value="NZ_JARUJP010000006.1"/>
</dbReference>
<comment type="caution">
    <text evidence="1">The sequence shown here is derived from an EMBL/GenBank/DDBJ whole genome shotgun (WGS) entry which is preliminary data.</text>
</comment>
<name>A0ABU4JRZ5_9CLOT</name>
<dbReference type="EMBL" id="JARUJP010000006">
    <property type="protein sequence ID" value="MDW8800919.1"/>
    <property type="molecule type" value="Genomic_DNA"/>
</dbReference>
<evidence type="ECO:0000313" key="1">
    <source>
        <dbReference type="EMBL" id="MDW8800919.1"/>
    </source>
</evidence>
<gene>
    <name evidence="1" type="ORF">P8V03_07105</name>
</gene>
<organism evidence="1 2">
    <name type="scientific">Clostridium tanneri</name>
    <dbReference type="NCBI Taxonomy" id="3037988"/>
    <lineage>
        <taxon>Bacteria</taxon>
        <taxon>Bacillati</taxon>
        <taxon>Bacillota</taxon>
        <taxon>Clostridia</taxon>
        <taxon>Eubacteriales</taxon>
        <taxon>Clostridiaceae</taxon>
        <taxon>Clostridium</taxon>
    </lineage>
</organism>
<reference evidence="1 2" key="1">
    <citation type="submission" date="2023-04" db="EMBL/GenBank/DDBJ databases">
        <title>Clostridium tannerae sp. nov., isolated from the fecal material of an alpaca.</title>
        <authorList>
            <person name="Miller S."/>
            <person name="Hendry M."/>
            <person name="King J."/>
            <person name="Sankaranarayanan K."/>
            <person name="Lawson P.A."/>
        </authorList>
    </citation>
    <scope>NUCLEOTIDE SEQUENCE [LARGE SCALE GENOMIC DNA]</scope>
    <source>
        <strain evidence="1 2">A1-XYC3</strain>
    </source>
</reference>
<proteinExistence type="predicted"/>
<sequence>MREMDEILKYISGRINILENEKEELFEFLKNVGEVSSMDEKQNLVEKKIEFYAKMGALSELEELKEKLA</sequence>